<feature type="compositionally biased region" description="Acidic residues" evidence="1">
    <location>
        <begin position="397"/>
        <end position="411"/>
    </location>
</feature>
<feature type="compositionally biased region" description="Basic and acidic residues" evidence="1">
    <location>
        <begin position="92"/>
        <end position="113"/>
    </location>
</feature>
<reference evidence="3 4" key="1">
    <citation type="submission" date="2016-07" db="EMBL/GenBank/DDBJ databases">
        <title>Pervasive Adenine N6-methylation of Active Genes in Fungi.</title>
        <authorList>
            <consortium name="DOE Joint Genome Institute"/>
            <person name="Mondo S.J."/>
            <person name="Dannebaum R.O."/>
            <person name="Kuo R.C."/>
            <person name="Labutti K."/>
            <person name="Haridas S."/>
            <person name="Kuo A."/>
            <person name="Salamov A."/>
            <person name="Ahrendt S.R."/>
            <person name="Lipzen A."/>
            <person name="Sullivan W."/>
            <person name="Andreopoulos W.B."/>
            <person name="Clum A."/>
            <person name="Lindquist E."/>
            <person name="Daum C."/>
            <person name="Ramamoorthy G.K."/>
            <person name="Gryganskyi A."/>
            <person name="Culley D."/>
            <person name="Magnuson J.K."/>
            <person name="James T.Y."/>
            <person name="O'Malley M.A."/>
            <person name="Stajich J.E."/>
            <person name="Spatafora J.W."/>
            <person name="Visel A."/>
            <person name="Grigoriev I.V."/>
        </authorList>
    </citation>
    <scope>NUCLEOTIDE SEQUENCE [LARGE SCALE GENOMIC DNA]</scope>
    <source>
        <strain evidence="3 4">68-887.2</strain>
    </source>
</reference>
<organism evidence="3 4">
    <name type="scientific">Naematelia encephala</name>
    <dbReference type="NCBI Taxonomy" id="71784"/>
    <lineage>
        <taxon>Eukaryota</taxon>
        <taxon>Fungi</taxon>
        <taxon>Dikarya</taxon>
        <taxon>Basidiomycota</taxon>
        <taxon>Agaricomycotina</taxon>
        <taxon>Tremellomycetes</taxon>
        <taxon>Tremellales</taxon>
        <taxon>Naemateliaceae</taxon>
        <taxon>Naematelia</taxon>
    </lineage>
</organism>
<feature type="compositionally biased region" description="Polar residues" evidence="1">
    <location>
        <begin position="19"/>
        <end position="29"/>
    </location>
</feature>
<feature type="compositionally biased region" description="Acidic residues" evidence="1">
    <location>
        <begin position="203"/>
        <end position="212"/>
    </location>
</feature>
<dbReference type="PANTHER" id="PTHR35711:SF1">
    <property type="entry name" value="ECTODERMAL, ISOFORM F"/>
    <property type="match status" value="1"/>
</dbReference>
<feature type="region of interest" description="Disordered" evidence="1">
    <location>
        <begin position="866"/>
        <end position="898"/>
    </location>
</feature>
<feature type="compositionally biased region" description="Polar residues" evidence="1">
    <location>
        <begin position="302"/>
        <end position="319"/>
    </location>
</feature>
<feature type="compositionally biased region" description="Basic and acidic residues" evidence="1">
    <location>
        <begin position="428"/>
        <end position="438"/>
    </location>
</feature>
<feature type="compositionally biased region" description="Acidic residues" evidence="1">
    <location>
        <begin position="114"/>
        <end position="128"/>
    </location>
</feature>
<dbReference type="EMBL" id="MCFC01000135">
    <property type="protein sequence ID" value="ORY20450.1"/>
    <property type="molecule type" value="Genomic_DNA"/>
</dbReference>
<feature type="compositionally biased region" description="Basic and acidic residues" evidence="1">
    <location>
        <begin position="159"/>
        <end position="174"/>
    </location>
</feature>
<keyword evidence="4" id="KW-1185">Reference proteome</keyword>
<evidence type="ECO:0000313" key="4">
    <source>
        <dbReference type="Proteomes" id="UP000193986"/>
    </source>
</evidence>
<feature type="compositionally biased region" description="Polar residues" evidence="1">
    <location>
        <begin position="235"/>
        <end position="246"/>
    </location>
</feature>
<sequence length="957" mass="106528">MPQTKIQDHFSPSPRRQGDTSSTPTTTLRSGKVDPKERQGKRYRDRDDSCESEGSEGLGRITMSQVGRSRPKRIKYKDQDVEEIDENEEGEIIGKEGEKNNGKEGKTNIGREGEENDEEGEKEGEGEEEIVRSGRIRWRGGDRLKSKSKSKSPKKGKSKSPEKRRGKEKGKDMVNVDSINDEEEGISKRTARRGGKRSGRAEEQDDEEDDENGGGGGGVGVDHGDEQVTLLAPPTTRQAGKSSSPFNVDLHHGTSKSSQPQTRSRRAATNTKAPAASAAKQTRSTRSQVQAAQRILRARPPSHSSTPAPGPSNRTSISTTKRKPAPTPLDLTLGSKRTRVPVVEVPTLTPAQRSAYTLHTSSSQPTISAPPIITPAEVEPQGEDEATMDEAGRSDSFLDELLEVDVDDDDVPLVLRKSSSQAVPAKIDQGKEQERGESESDSDILASQPLVLQPPKKTSDGKRQQTTSPARVAPPSKAQKSAKQKLATAIPSPSPSASDSSEFDIRKAVLENKGKQRVTNADKTSSRSSQPTHTHQHKHKSKSERPDTHPKSALKDKPNKPKKTTTHDSDDARQAETDSEDGIADLAYDEPDRFKATSRLRAKKETPFQRNLRKMRAARQGVTISDTESESSITSDSAASSGSEDFIVEDGGTVQAGLMPHQFSINASQTPEFKFKVVFHYLVLLVIKGPGILPLTGEAAEYFSPMVQDLRRRMEGYKSSRVRSQIWRSDFVRALETFPTYKGQFLDFAEAGCDACHMSGRRSTWKVFLEGDPYDRETHEPIDSDSESESDKGKSGKSQKNGAKGRSRDSSSDASEEEKLPAEFKMGRMCKRRSECYHEMTHWEDELYYRVRGYYRDLLRGLYKTVPEDSEESSSEDDSEEDADEAKERKERRSARRLQTKARVERLRRKGLVKEYKDVGAVTEWMDRLGYQSKDFRWLEDVVTKSEMLEHDTEKDD</sequence>
<protein>
    <recommendedName>
        <fullName evidence="2">DUF4211 domain-containing protein</fullName>
    </recommendedName>
</protein>
<evidence type="ECO:0000256" key="1">
    <source>
        <dbReference type="SAM" id="MobiDB-lite"/>
    </source>
</evidence>
<dbReference type="AlphaFoldDB" id="A0A1Y2ADU1"/>
<feature type="compositionally biased region" description="Basic and acidic residues" evidence="1">
    <location>
        <begin position="806"/>
        <end position="820"/>
    </location>
</feature>
<feature type="compositionally biased region" description="Polar residues" evidence="1">
    <location>
        <begin position="281"/>
        <end position="291"/>
    </location>
</feature>
<feature type="compositionally biased region" description="Basic residues" evidence="1">
    <location>
        <begin position="189"/>
        <end position="198"/>
    </location>
</feature>
<gene>
    <name evidence="3" type="ORF">BCR39DRAFT_555354</name>
</gene>
<evidence type="ECO:0000259" key="2">
    <source>
        <dbReference type="Pfam" id="PF13926"/>
    </source>
</evidence>
<feature type="region of interest" description="Disordered" evidence="1">
    <location>
        <begin position="1"/>
        <end position="642"/>
    </location>
</feature>
<dbReference type="PANTHER" id="PTHR35711">
    <property type="entry name" value="EXPRESSED PROTEIN"/>
    <property type="match status" value="1"/>
</dbReference>
<feature type="compositionally biased region" description="Basic residues" evidence="1">
    <location>
        <begin position="146"/>
        <end position="158"/>
    </location>
</feature>
<feature type="compositionally biased region" description="Polar residues" evidence="1">
    <location>
        <begin position="517"/>
        <end position="527"/>
    </location>
</feature>
<dbReference type="Pfam" id="PF13926">
    <property type="entry name" value="DUF4211"/>
    <property type="match status" value="1"/>
</dbReference>
<proteinExistence type="predicted"/>
<dbReference type="InterPro" id="IPR025451">
    <property type="entry name" value="DUF4211"/>
</dbReference>
<feature type="compositionally biased region" description="Basic and acidic residues" evidence="1">
    <location>
        <begin position="503"/>
        <end position="514"/>
    </location>
</feature>
<dbReference type="OrthoDB" id="21499at2759"/>
<feature type="compositionally biased region" description="Low complexity" evidence="1">
    <location>
        <begin position="360"/>
        <end position="376"/>
    </location>
</feature>
<feature type="compositionally biased region" description="Low complexity" evidence="1">
    <location>
        <begin position="473"/>
        <end position="487"/>
    </location>
</feature>
<feature type="domain" description="DUF4211" evidence="2">
    <location>
        <begin position="645"/>
        <end position="778"/>
    </location>
</feature>
<evidence type="ECO:0000313" key="3">
    <source>
        <dbReference type="EMBL" id="ORY20450.1"/>
    </source>
</evidence>
<comment type="caution">
    <text evidence="3">The sequence shown here is derived from an EMBL/GenBank/DDBJ whole genome shotgun (WGS) entry which is preliminary data.</text>
</comment>
<feature type="compositionally biased region" description="Polar residues" evidence="1">
    <location>
        <begin position="349"/>
        <end position="359"/>
    </location>
</feature>
<feature type="compositionally biased region" description="Basic and acidic residues" evidence="1">
    <location>
        <begin position="31"/>
        <end position="49"/>
    </location>
</feature>
<name>A0A1Y2ADU1_9TREE</name>
<dbReference type="InParanoid" id="A0A1Y2ADU1"/>
<feature type="compositionally biased region" description="Acidic residues" evidence="1">
    <location>
        <begin position="868"/>
        <end position="885"/>
    </location>
</feature>
<feature type="compositionally biased region" description="Low complexity" evidence="1">
    <location>
        <begin position="267"/>
        <end position="280"/>
    </location>
</feature>
<dbReference type="Proteomes" id="UP000193986">
    <property type="component" value="Unassembled WGS sequence"/>
</dbReference>
<feature type="compositionally biased region" description="Acidic residues" evidence="1">
    <location>
        <begin position="80"/>
        <end position="91"/>
    </location>
</feature>
<feature type="region of interest" description="Disordered" evidence="1">
    <location>
        <begin position="776"/>
        <end position="820"/>
    </location>
</feature>
<accession>A0A1Y2ADU1</accession>
<feature type="compositionally biased region" description="Low complexity" evidence="1">
    <location>
        <begin position="623"/>
        <end position="642"/>
    </location>
</feature>
<feature type="compositionally biased region" description="Acidic residues" evidence="1">
    <location>
        <begin position="577"/>
        <end position="589"/>
    </location>
</feature>
<feature type="compositionally biased region" description="Basic and acidic residues" evidence="1">
    <location>
        <begin position="543"/>
        <end position="576"/>
    </location>
</feature>